<reference evidence="6" key="1">
    <citation type="submission" date="2020-02" db="EMBL/GenBank/DDBJ databases">
        <authorList>
            <person name="Meier V. D."/>
        </authorList>
    </citation>
    <scope>NUCLEOTIDE SEQUENCE</scope>
    <source>
        <strain evidence="6">AVDCRST_MAG77</strain>
    </source>
</reference>
<protein>
    <submittedName>
        <fullName evidence="6">Choline-sulfatase</fullName>
        <ecNumber evidence="6">3.1.6.6</ecNumber>
    </submittedName>
</protein>
<evidence type="ECO:0000259" key="5">
    <source>
        <dbReference type="Pfam" id="PF00884"/>
    </source>
</evidence>
<dbReference type="PROSITE" id="PS00523">
    <property type="entry name" value="SULFATASE_1"/>
    <property type="match status" value="1"/>
</dbReference>
<comment type="similarity">
    <text evidence="1">Belongs to the sulfatase family.</text>
</comment>
<dbReference type="InterPro" id="IPR017850">
    <property type="entry name" value="Alkaline_phosphatase_core_sf"/>
</dbReference>
<gene>
    <name evidence="6" type="ORF">AVDCRST_MAG77-1511</name>
</gene>
<evidence type="ECO:0000256" key="1">
    <source>
        <dbReference type="ARBA" id="ARBA00008779"/>
    </source>
</evidence>
<dbReference type="InterPro" id="IPR000917">
    <property type="entry name" value="Sulfatase_N"/>
</dbReference>
<dbReference type="PANTHER" id="PTHR45953:SF1">
    <property type="entry name" value="IDURONATE 2-SULFATASE"/>
    <property type="match status" value="1"/>
</dbReference>
<dbReference type="PANTHER" id="PTHR45953">
    <property type="entry name" value="IDURONATE 2-SULFATASE"/>
    <property type="match status" value="1"/>
</dbReference>
<evidence type="ECO:0000313" key="6">
    <source>
        <dbReference type="EMBL" id="CAA9236922.1"/>
    </source>
</evidence>
<evidence type="ECO:0000256" key="2">
    <source>
        <dbReference type="ARBA" id="ARBA00022723"/>
    </source>
</evidence>
<organism evidence="6">
    <name type="scientific">uncultured Chloroflexota bacterium</name>
    <dbReference type="NCBI Taxonomy" id="166587"/>
    <lineage>
        <taxon>Bacteria</taxon>
        <taxon>Bacillati</taxon>
        <taxon>Chloroflexota</taxon>
        <taxon>environmental samples</taxon>
    </lineage>
</organism>
<proteinExistence type="inferred from homology"/>
<dbReference type="Pfam" id="PF00884">
    <property type="entry name" value="Sulfatase"/>
    <property type="match status" value="1"/>
</dbReference>
<dbReference type="Gene3D" id="3.40.720.10">
    <property type="entry name" value="Alkaline Phosphatase, subunit A"/>
    <property type="match status" value="1"/>
</dbReference>
<feature type="domain" description="Sulfatase N-terminal" evidence="5">
    <location>
        <begin position="4"/>
        <end position="388"/>
    </location>
</feature>
<dbReference type="GO" id="GO:0047753">
    <property type="term" value="F:choline-sulfatase activity"/>
    <property type="evidence" value="ECO:0007669"/>
    <property type="project" value="UniProtKB-EC"/>
</dbReference>
<name>A0A6J4HXL7_9CHLR</name>
<evidence type="ECO:0000256" key="3">
    <source>
        <dbReference type="ARBA" id="ARBA00022801"/>
    </source>
</evidence>
<dbReference type="EC" id="3.1.6.6" evidence="6"/>
<keyword evidence="3 6" id="KW-0378">Hydrolase</keyword>
<dbReference type="AlphaFoldDB" id="A0A6J4HXL7"/>
<dbReference type="InterPro" id="IPR024607">
    <property type="entry name" value="Sulfatase_CS"/>
</dbReference>
<feature type="region of interest" description="Disordered" evidence="4">
    <location>
        <begin position="182"/>
        <end position="216"/>
    </location>
</feature>
<dbReference type="SUPFAM" id="SSF53649">
    <property type="entry name" value="Alkaline phosphatase-like"/>
    <property type="match status" value="1"/>
</dbReference>
<evidence type="ECO:0000256" key="4">
    <source>
        <dbReference type="SAM" id="MobiDB-lite"/>
    </source>
</evidence>
<dbReference type="EMBL" id="CADCTC010000083">
    <property type="protein sequence ID" value="CAA9236922.1"/>
    <property type="molecule type" value="Genomic_DNA"/>
</dbReference>
<dbReference type="GO" id="GO:0046872">
    <property type="term" value="F:metal ion binding"/>
    <property type="evidence" value="ECO:0007669"/>
    <property type="project" value="UniProtKB-KW"/>
</dbReference>
<accession>A0A6J4HXL7</accession>
<sequence length="535" mass="60620">MPTPNIVIVMTDQQRADFTSAAGFPLDTMPFLDSLGACGARFERAYTPMPICAPARTSMFTGRFPKAHRVRQNSAIKHALYERDLVDLLREAGYAVGLSGKNHSHLKPAELDFAVTYMHGGRTKEVDAPELSAEEAAFDDWLNELGRDRGSFSREPTPFPVECQLPYRIVRDALGWIDTLVVGPPESDPNTRTGAPVPATADARAAQQEEQRERTVGQSQPFFLWLSFPEPHNPYQVPEPYFSLFPEDQVPERIAGPEALERKTGPLGEKWRWERAMIESAYPGYDDHWRRYRANYCGMMRLVDDQLRRFVSQLEARGLWENTILLFTADHGDYAGDYGLQRKGVGLPECLARIPFIICGPRIETQPANHDDHVSLVDVLPTLCEAVGLETPYGVQGRSLWPLLTGGEYPAAEFRSGYVELGYGGLHYGEDERPELHFTYGGQRYDELNTVTQSGTVKMVRMGRWKLTYDMLGNGELYDVESDPAELTNLFEDPAHRDVRQQLVEELLRWSIRTDDDLPLANYVPKRAERGWYAR</sequence>
<dbReference type="GO" id="GO:0004423">
    <property type="term" value="F:iduronate-2-sulfatase activity"/>
    <property type="evidence" value="ECO:0007669"/>
    <property type="project" value="TreeGrafter"/>
</dbReference>
<dbReference type="GO" id="GO:0005737">
    <property type="term" value="C:cytoplasm"/>
    <property type="evidence" value="ECO:0007669"/>
    <property type="project" value="TreeGrafter"/>
</dbReference>
<keyword evidence="2" id="KW-0479">Metal-binding</keyword>